<dbReference type="PANTHER" id="PTHR44366:SF1">
    <property type="entry name" value="UDP-N-ACETYLGLUCOSAMINE--PEPTIDE N-ACETYLGLUCOSAMINYLTRANSFERASE 110 KDA SUBUNIT"/>
    <property type="match status" value="1"/>
</dbReference>
<dbReference type="EMBL" id="JACHLN010000002">
    <property type="protein sequence ID" value="MBB4838539.1"/>
    <property type="molecule type" value="Genomic_DNA"/>
</dbReference>
<dbReference type="Pfam" id="PF13432">
    <property type="entry name" value="TPR_16"/>
    <property type="match status" value="1"/>
</dbReference>
<dbReference type="InterPro" id="IPR011990">
    <property type="entry name" value="TPR-like_helical_dom_sf"/>
</dbReference>
<dbReference type="PANTHER" id="PTHR44366">
    <property type="entry name" value="UDP-N-ACETYLGLUCOSAMINE--PEPTIDE N-ACETYLGLUCOSAMINYLTRANSFERASE 110 KDA SUBUNIT"/>
    <property type="match status" value="1"/>
</dbReference>
<dbReference type="AlphaFoldDB" id="A0A7W7K076"/>
<dbReference type="InterPro" id="IPR013105">
    <property type="entry name" value="TPR_2"/>
</dbReference>
<comment type="caution">
    <text evidence="5">The sequence shown here is derived from an EMBL/GenBank/DDBJ whole genome shotgun (WGS) entry which is preliminary data.</text>
</comment>
<proteinExistence type="predicted"/>
<name>A0A7W7K076_9SPHN</name>
<keyword evidence="1" id="KW-0677">Repeat</keyword>
<evidence type="ECO:0000313" key="6">
    <source>
        <dbReference type="Proteomes" id="UP000575241"/>
    </source>
</evidence>
<feature type="repeat" description="TPR" evidence="3">
    <location>
        <begin position="160"/>
        <end position="193"/>
    </location>
</feature>
<evidence type="ECO:0000256" key="1">
    <source>
        <dbReference type="ARBA" id="ARBA00022737"/>
    </source>
</evidence>
<keyword evidence="2 3" id="KW-0802">TPR repeat</keyword>
<evidence type="ECO:0000256" key="4">
    <source>
        <dbReference type="SAM" id="MobiDB-lite"/>
    </source>
</evidence>
<dbReference type="InterPro" id="IPR012668">
    <property type="entry name" value="CHP02466"/>
</dbReference>
<accession>A0A7W7K076</accession>
<dbReference type="InterPro" id="IPR037919">
    <property type="entry name" value="OGT"/>
</dbReference>
<dbReference type="Gene3D" id="2.60.120.620">
    <property type="entry name" value="q2cbj1_9rhob like domain"/>
    <property type="match status" value="1"/>
</dbReference>
<keyword evidence="6" id="KW-1185">Reference proteome</keyword>
<sequence>MKQTRLEGGPASPAGQHGLGAGALGEALQHAMGLARGGQPEPAETILLRVLDLAPENPDALQLLGMIARQAGRNADAAALLRRSLAANPAQPHVHNNLGNCLLDLADPAGAALAYREALRLAPGYDEARVNLAIALLGSDDAAGACDTLAPLLRRDPRNARAWATLGQARRAAGELDHAITAFRTALALRPDHVPTLHNLGVALRLAGWRDEALVLLARAAERDPASPEIAYALGHCLQDIGRIDAAIVAYERAITLRPTDRAAHESLNGLLWRQGRGDAWLASYRLALAMYPDDEGLLCDLADRLLLAGDAAGAAALLDPHADRGGPELQHQLGRARWSLGEADTALAQFDTAGDFAPAIREAARACIILDRPAEALERLEPLLAADRFDQQGLALQGLGWRFTGDPRETWLNDDERLVSASLLPQPDAGFNARLDAALTAWHRDRQHPLDQTLRGGTQTSDDLFALPDPMIATVRGMIETRVRAWIAGLPRDADHPFLSRNTGRFAFSGSWSVRLRSSGFHENHIHPEGWISACYYVALPDAVTRHRQGWLKFGETGLRLGERERITRMIRPEPGLLVLFPSYFYHGTVPFEDAGHRTTIAFDIVPA</sequence>
<dbReference type="SUPFAM" id="SSF48452">
    <property type="entry name" value="TPR-like"/>
    <property type="match status" value="3"/>
</dbReference>
<dbReference type="PROSITE" id="PS50005">
    <property type="entry name" value="TPR"/>
    <property type="match status" value="2"/>
</dbReference>
<dbReference type="RefSeq" id="WP_184165220.1">
    <property type="nucleotide sequence ID" value="NZ_JACHLN010000002.1"/>
</dbReference>
<dbReference type="PROSITE" id="PS50293">
    <property type="entry name" value="TPR_REGION"/>
    <property type="match status" value="1"/>
</dbReference>
<dbReference type="GO" id="GO:0006493">
    <property type="term" value="P:protein O-linked glycosylation"/>
    <property type="evidence" value="ECO:0007669"/>
    <property type="project" value="InterPro"/>
</dbReference>
<reference evidence="5 6" key="1">
    <citation type="submission" date="2020-08" db="EMBL/GenBank/DDBJ databases">
        <title>Functional genomics of gut bacteria from endangered species of beetles.</title>
        <authorList>
            <person name="Carlos-Shanley C."/>
        </authorList>
    </citation>
    <scope>NUCLEOTIDE SEQUENCE [LARGE SCALE GENOMIC DNA]</scope>
    <source>
        <strain evidence="5 6">S00224</strain>
    </source>
</reference>
<dbReference type="GO" id="GO:0097363">
    <property type="term" value="F:protein O-acetylglucosaminyltransferase activity"/>
    <property type="evidence" value="ECO:0007669"/>
    <property type="project" value="TreeGrafter"/>
</dbReference>
<dbReference type="Pfam" id="PF14559">
    <property type="entry name" value="TPR_19"/>
    <property type="match status" value="1"/>
</dbReference>
<gene>
    <name evidence="5" type="ORF">HNP52_001608</name>
</gene>
<dbReference type="Pfam" id="PF07719">
    <property type="entry name" value="TPR_2"/>
    <property type="match status" value="1"/>
</dbReference>
<protein>
    <submittedName>
        <fullName evidence="5">Tfp pilus assembly protein PilF</fullName>
    </submittedName>
</protein>
<feature type="repeat" description="TPR" evidence="3">
    <location>
        <begin position="228"/>
        <end position="261"/>
    </location>
</feature>
<dbReference type="SMART" id="SM00028">
    <property type="entry name" value="TPR"/>
    <property type="match status" value="6"/>
</dbReference>
<dbReference type="Gene3D" id="1.25.40.10">
    <property type="entry name" value="Tetratricopeptide repeat domain"/>
    <property type="match status" value="3"/>
</dbReference>
<feature type="region of interest" description="Disordered" evidence="4">
    <location>
        <begin position="1"/>
        <end position="20"/>
    </location>
</feature>
<dbReference type="InterPro" id="IPR019734">
    <property type="entry name" value="TPR_rpt"/>
</dbReference>
<organism evidence="5 6">
    <name type="scientific">Sphingomonas kyeonggiensis</name>
    <dbReference type="NCBI Taxonomy" id="1268553"/>
    <lineage>
        <taxon>Bacteria</taxon>
        <taxon>Pseudomonadati</taxon>
        <taxon>Pseudomonadota</taxon>
        <taxon>Alphaproteobacteria</taxon>
        <taxon>Sphingomonadales</taxon>
        <taxon>Sphingomonadaceae</taxon>
        <taxon>Sphingomonas</taxon>
    </lineage>
</organism>
<evidence type="ECO:0000313" key="5">
    <source>
        <dbReference type="EMBL" id="MBB4838539.1"/>
    </source>
</evidence>
<evidence type="ECO:0000256" key="3">
    <source>
        <dbReference type="PROSITE-ProRule" id="PRU00339"/>
    </source>
</evidence>
<evidence type="ECO:0000256" key="2">
    <source>
        <dbReference type="ARBA" id="ARBA00022803"/>
    </source>
</evidence>
<dbReference type="Pfam" id="PF13759">
    <property type="entry name" value="2OG-FeII_Oxy_5"/>
    <property type="match status" value="1"/>
</dbReference>
<dbReference type="Proteomes" id="UP000575241">
    <property type="component" value="Unassembled WGS sequence"/>
</dbReference>